<keyword evidence="3" id="KW-0804">Transcription</keyword>
<dbReference type="Pfam" id="PF00356">
    <property type="entry name" value="LacI"/>
    <property type="match status" value="1"/>
</dbReference>
<dbReference type="CDD" id="cd01392">
    <property type="entry name" value="HTH_LacI"/>
    <property type="match status" value="1"/>
</dbReference>
<gene>
    <name evidence="5" type="ORF">QF206_05840</name>
</gene>
<dbReference type="RefSeq" id="WP_281488272.1">
    <property type="nucleotide sequence ID" value="NZ_CP159582.1"/>
</dbReference>
<keyword evidence="1" id="KW-0805">Transcription regulation</keyword>
<evidence type="ECO:0000256" key="1">
    <source>
        <dbReference type="ARBA" id="ARBA00023015"/>
    </source>
</evidence>
<keyword evidence="2 5" id="KW-0238">DNA-binding</keyword>
<dbReference type="PANTHER" id="PTHR30146">
    <property type="entry name" value="LACI-RELATED TRANSCRIPTIONAL REPRESSOR"/>
    <property type="match status" value="1"/>
</dbReference>
<evidence type="ECO:0000256" key="3">
    <source>
        <dbReference type="ARBA" id="ARBA00023163"/>
    </source>
</evidence>
<evidence type="ECO:0000256" key="2">
    <source>
        <dbReference type="ARBA" id="ARBA00023125"/>
    </source>
</evidence>
<dbReference type="Gene3D" id="3.40.50.2300">
    <property type="match status" value="2"/>
</dbReference>
<dbReference type="PROSITE" id="PS50932">
    <property type="entry name" value="HTH_LACI_2"/>
    <property type="match status" value="1"/>
</dbReference>
<dbReference type="InterPro" id="IPR010982">
    <property type="entry name" value="Lambda_DNA-bd_dom_sf"/>
</dbReference>
<keyword evidence="6" id="KW-1185">Reference proteome</keyword>
<accession>A0AAW6T472</accession>
<dbReference type="InterPro" id="IPR028082">
    <property type="entry name" value="Peripla_BP_I"/>
</dbReference>
<dbReference type="GO" id="GO:0000976">
    <property type="term" value="F:transcription cis-regulatory region binding"/>
    <property type="evidence" value="ECO:0007669"/>
    <property type="project" value="TreeGrafter"/>
</dbReference>
<dbReference type="SUPFAM" id="SSF47413">
    <property type="entry name" value="lambda repressor-like DNA-binding domains"/>
    <property type="match status" value="1"/>
</dbReference>
<evidence type="ECO:0000313" key="6">
    <source>
        <dbReference type="Proteomes" id="UP001321506"/>
    </source>
</evidence>
<protein>
    <submittedName>
        <fullName evidence="5">LacI family DNA-binding transcriptional regulator</fullName>
    </submittedName>
</protein>
<dbReference type="SUPFAM" id="SSF53822">
    <property type="entry name" value="Periplasmic binding protein-like I"/>
    <property type="match status" value="1"/>
</dbReference>
<reference evidence="5 6" key="1">
    <citation type="submission" date="2023-04" db="EMBL/GenBank/DDBJ databases">
        <title>Klugiella caeni sp. nov. isolated from the sludge of biochemical tank.</title>
        <authorList>
            <person name="Geng K."/>
        </authorList>
    </citation>
    <scope>NUCLEOTIDE SEQUENCE [LARGE SCALE GENOMIC DNA]</scope>
    <source>
        <strain evidence="5 6">YN-L-19</strain>
    </source>
</reference>
<dbReference type="InterPro" id="IPR000843">
    <property type="entry name" value="HTH_LacI"/>
</dbReference>
<organism evidence="5 6">
    <name type="scientific">Ruicaihuangia caeni</name>
    <dbReference type="NCBI Taxonomy" id="3042517"/>
    <lineage>
        <taxon>Bacteria</taxon>
        <taxon>Bacillati</taxon>
        <taxon>Actinomycetota</taxon>
        <taxon>Actinomycetes</taxon>
        <taxon>Micrococcales</taxon>
        <taxon>Microbacteriaceae</taxon>
        <taxon>Ruicaihuangia</taxon>
    </lineage>
</organism>
<evidence type="ECO:0000259" key="4">
    <source>
        <dbReference type="PROSITE" id="PS50932"/>
    </source>
</evidence>
<dbReference type="Pfam" id="PF13377">
    <property type="entry name" value="Peripla_BP_3"/>
    <property type="match status" value="1"/>
</dbReference>
<dbReference type="Proteomes" id="UP001321506">
    <property type="component" value="Unassembled WGS sequence"/>
</dbReference>
<dbReference type="Gene3D" id="1.10.260.40">
    <property type="entry name" value="lambda repressor-like DNA-binding domains"/>
    <property type="match status" value="1"/>
</dbReference>
<dbReference type="SMART" id="SM00354">
    <property type="entry name" value="HTH_LACI"/>
    <property type="match status" value="1"/>
</dbReference>
<dbReference type="GO" id="GO:0003700">
    <property type="term" value="F:DNA-binding transcription factor activity"/>
    <property type="evidence" value="ECO:0007669"/>
    <property type="project" value="TreeGrafter"/>
</dbReference>
<name>A0AAW6T472_9MICO</name>
<evidence type="ECO:0000313" key="5">
    <source>
        <dbReference type="EMBL" id="MDI2098482.1"/>
    </source>
</evidence>
<dbReference type="EMBL" id="JASATX010000002">
    <property type="protein sequence ID" value="MDI2098482.1"/>
    <property type="molecule type" value="Genomic_DNA"/>
</dbReference>
<proteinExistence type="predicted"/>
<comment type="caution">
    <text evidence="5">The sequence shown here is derived from an EMBL/GenBank/DDBJ whole genome shotgun (WGS) entry which is preliminary data.</text>
</comment>
<dbReference type="AlphaFoldDB" id="A0AAW6T472"/>
<dbReference type="CDD" id="cd06267">
    <property type="entry name" value="PBP1_LacI_sugar_binding-like"/>
    <property type="match status" value="1"/>
</dbReference>
<sequence>MIKRVTAADVAARAGCTPAAVSLWINGKTAGRISDQVGERIREAVEALGYVPNRTAQQLSTGQSRQLAFVFPDVWYTFFSYILDGITAEIDESWDLALTMPLRHEREQGGGTRAALQRALRGGPAGLIIASPEREMLDLVPPGLPTVVIDADSAPEHCSLARYDFEPGAAAVAAHLSAAGHERVGYIGLDRRADTLLTRRARLGDALEAHDIRFALPDLLLDNIRADMVADRVSDWLTSDVTAVICGDESLAYGAIAASQRLGRSVPGELSLVSFNDLAPASLIEPSLTSVHMPTYEIGRLAGQMLASRVAGGDVRVETVPTELVVRESTGPRAVLR</sequence>
<feature type="domain" description="HTH lacI-type" evidence="4">
    <location>
        <begin position="5"/>
        <end position="61"/>
    </location>
</feature>
<dbReference type="PANTHER" id="PTHR30146:SF109">
    <property type="entry name" value="HTH-TYPE TRANSCRIPTIONAL REGULATOR GALS"/>
    <property type="match status" value="1"/>
</dbReference>
<dbReference type="InterPro" id="IPR046335">
    <property type="entry name" value="LacI/GalR-like_sensor"/>
</dbReference>